<evidence type="ECO:0000256" key="3">
    <source>
        <dbReference type="ARBA" id="ARBA00022553"/>
    </source>
</evidence>
<dbReference type="GO" id="GO:0005634">
    <property type="term" value="C:nucleus"/>
    <property type="evidence" value="ECO:0007669"/>
    <property type="project" value="TreeGrafter"/>
</dbReference>
<feature type="region of interest" description="Disordered" evidence="11">
    <location>
        <begin position="360"/>
        <end position="381"/>
    </location>
</feature>
<evidence type="ECO:0000259" key="12">
    <source>
        <dbReference type="PROSITE" id="PS50011"/>
    </source>
</evidence>
<evidence type="ECO:0000256" key="5">
    <source>
        <dbReference type="ARBA" id="ARBA00022741"/>
    </source>
</evidence>
<dbReference type="FunFam" id="3.30.200.20:FF:000175">
    <property type="entry name" value="Serine/threonine-protein kinase 17B"/>
    <property type="match status" value="1"/>
</dbReference>
<feature type="domain" description="Protein kinase" evidence="12">
    <location>
        <begin position="33"/>
        <end position="291"/>
    </location>
</feature>
<reference evidence="13" key="1">
    <citation type="journal article" date="2014" name="PLoS Negl. Trop. Dis.">
        <title>An updated insight into the Sialotranscriptome of Triatoma infestans: developmental stage and geographic variations.</title>
        <authorList>
            <person name="Schwarz A."/>
            <person name="Medrano-Mercado N."/>
            <person name="Schaub G.A."/>
            <person name="Struchiner C.J."/>
            <person name="Bargues M.D."/>
            <person name="Levy M.Z."/>
            <person name="Ribeiro J.M."/>
        </authorList>
    </citation>
    <scope>NUCLEOTIDE SEQUENCE</scope>
    <source>
        <strain evidence="13">Chile</strain>
        <tissue evidence="13">Salivary glands</tissue>
    </source>
</reference>
<dbReference type="InterPro" id="IPR008271">
    <property type="entry name" value="Ser/Thr_kinase_AS"/>
</dbReference>
<keyword evidence="6 13" id="KW-0418">Kinase</keyword>
<feature type="non-terminal residue" evidence="13">
    <location>
        <position position="1"/>
    </location>
</feature>
<dbReference type="GO" id="GO:0043065">
    <property type="term" value="P:positive regulation of apoptotic process"/>
    <property type="evidence" value="ECO:0007669"/>
    <property type="project" value="TreeGrafter"/>
</dbReference>
<dbReference type="Pfam" id="PF00069">
    <property type="entry name" value="Pkinase"/>
    <property type="match status" value="1"/>
</dbReference>
<dbReference type="InterPro" id="IPR011009">
    <property type="entry name" value="Kinase-like_dom_sf"/>
</dbReference>
<keyword evidence="5" id="KW-0547">Nucleotide-binding</keyword>
<evidence type="ECO:0000256" key="8">
    <source>
        <dbReference type="ARBA" id="ARBA00047899"/>
    </source>
</evidence>
<dbReference type="PROSITE" id="PS00108">
    <property type="entry name" value="PROTEIN_KINASE_ST"/>
    <property type="match status" value="1"/>
</dbReference>
<evidence type="ECO:0000256" key="7">
    <source>
        <dbReference type="ARBA" id="ARBA00022840"/>
    </source>
</evidence>
<feature type="region of interest" description="Disordered" evidence="11">
    <location>
        <begin position="479"/>
        <end position="517"/>
    </location>
</feature>
<keyword evidence="7" id="KW-0067">ATP-binding</keyword>
<evidence type="ECO:0000256" key="11">
    <source>
        <dbReference type="SAM" id="MobiDB-lite"/>
    </source>
</evidence>
<proteinExistence type="evidence at transcript level"/>
<dbReference type="AlphaFoldDB" id="A0A023F144"/>
<evidence type="ECO:0000313" key="13">
    <source>
        <dbReference type="EMBL" id="JAC15237.1"/>
    </source>
</evidence>
<sequence>PPKVTPGQGGYLELSNELLDRLITKEPIEKFYEVEDEPFARGKYAAVKRCRERGTGRQYAAKFLKKRNRSKDNKKEILHEVAVLEACKPCNRVVNLHQVFESNSEMILLLELACGGELQMLLDSDEVPSEEQVQSFMKQILDGIAYLHNINVAHLDIKPQNLVLTGVFPECEVKLCDFGISRYLSKGADVREILGTPDYVAPEVLNYEPISLATDMWSVGVLLYVLLTGCSPFGGENKQETFCNISQCKLDFPDELFEDISEEAKDLMVKLMVKNPSDRLTAKQCLEHAWFTKEFCETNTSTTSGTIQSTTSITNTTTINTTISVPKPRTPVPSKKILSIQIPTEIQTDKGAPVIENIRTPENNNIPPPIPKTPIPVTTSSTTTPEIIIPIVRTERNERGLSQERRRSFKSNMENLMKRLDEEETLKEPVRITRTDSARRNRASAMQTMPTMRYRNTNITGHAETTLFKFERAIVVDEDEGLPPSPISSSADNSSVSSGDSNSDTVSDMSIDSSSDRSSIISLDDSLDYPFGSGKNLRHYSSCLNVWEAARNQRPTIRAWQSRECNESFFRAMSKFRISEGTRTSRNRLTVFNNHNNNNNTNSNNNNNNNNNNEINFKLMTSQSSPKCIGLDIIKETNSNKVVIRELRSVNGSNRYAKTSELKLESVQSKIRKFQVPQPKSDQLSNNVF</sequence>
<evidence type="ECO:0000256" key="10">
    <source>
        <dbReference type="ARBA" id="ARBA00060827"/>
    </source>
</evidence>
<dbReference type="GO" id="GO:0035556">
    <property type="term" value="P:intracellular signal transduction"/>
    <property type="evidence" value="ECO:0007669"/>
    <property type="project" value="TreeGrafter"/>
</dbReference>
<organism evidence="13">
    <name type="scientific">Triatoma infestans</name>
    <name type="common">Assassin bug</name>
    <dbReference type="NCBI Taxonomy" id="30076"/>
    <lineage>
        <taxon>Eukaryota</taxon>
        <taxon>Metazoa</taxon>
        <taxon>Ecdysozoa</taxon>
        <taxon>Arthropoda</taxon>
        <taxon>Hexapoda</taxon>
        <taxon>Insecta</taxon>
        <taxon>Pterygota</taxon>
        <taxon>Neoptera</taxon>
        <taxon>Paraneoptera</taxon>
        <taxon>Hemiptera</taxon>
        <taxon>Heteroptera</taxon>
        <taxon>Panheteroptera</taxon>
        <taxon>Cimicomorpha</taxon>
        <taxon>Reduviidae</taxon>
        <taxon>Triatominae</taxon>
        <taxon>Triatoma</taxon>
    </lineage>
</organism>
<comment type="similarity">
    <text evidence="10">Belongs to the protein kinase superfamily. CAMK Ser/Thr protein kinase family. DAP kinase subfamily.</text>
</comment>
<dbReference type="PANTHER" id="PTHR24342:SF12">
    <property type="entry name" value="DEATH-ASSOCIATED PROTEIN KINASE RELATED"/>
    <property type="match status" value="1"/>
</dbReference>
<evidence type="ECO:0000256" key="6">
    <source>
        <dbReference type="ARBA" id="ARBA00022777"/>
    </source>
</evidence>
<protein>
    <recommendedName>
        <fullName evidence="1">non-specific serine/threonine protein kinase</fullName>
        <ecNumber evidence="1">2.7.11.1</ecNumber>
    </recommendedName>
</protein>
<dbReference type="EMBL" id="GBBI01003475">
    <property type="protein sequence ID" value="JAC15237.1"/>
    <property type="molecule type" value="mRNA"/>
</dbReference>
<dbReference type="GO" id="GO:0005524">
    <property type="term" value="F:ATP binding"/>
    <property type="evidence" value="ECO:0007669"/>
    <property type="project" value="UniProtKB-KW"/>
</dbReference>
<keyword evidence="2 13" id="KW-0723">Serine/threonine-protein kinase</keyword>
<dbReference type="EC" id="2.7.11.1" evidence="1"/>
<keyword evidence="3" id="KW-0597">Phosphoprotein</keyword>
<dbReference type="Gene3D" id="1.10.510.10">
    <property type="entry name" value="Transferase(Phosphotransferase) domain 1"/>
    <property type="match status" value="1"/>
</dbReference>
<accession>A0A023F144</accession>
<evidence type="ECO:0000256" key="4">
    <source>
        <dbReference type="ARBA" id="ARBA00022679"/>
    </source>
</evidence>
<keyword evidence="4" id="KW-0808">Transferase</keyword>
<comment type="catalytic activity">
    <reaction evidence="9">
        <text>L-seryl-[protein] + ATP = O-phospho-L-seryl-[protein] + ADP + H(+)</text>
        <dbReference type="Rhea" id="RHEA:17989"/>
        <dbReference type="Rhea" id="RHEA-COMP:9863"/>
        <dbReference type="Rhea" id="RHEA-COMP:11604"/>
        <dbReference type="ChEBI" id="CHEBI:15378"/>
        <dbReference type="ChEBI" id="CHEBI:29999"/>
        <dbReference type="ChEBI" id="CHEBI:30616"/>
        <dbReference type="ChEBI" id="CHEBI:83421"/>
        <dbReference type="ChEBI" id="CHEBI:456216"/>
        <dbReference type="EC" id="2.7.11.1"/>
    </reaction>
</comment>
<dbReference type="GO" id="GO:0004674">
    <property type="term" value="F:protein serine/threonine kinase activity"/>
    <property type="evidence" value="ECO:0007669"/>
    <property type="project" value="UniProtKB-KW"/>
</dbReference>
<feature type="compositionally biased region" description="Low complexity" evidence="11">
    <location>
        <begin position="488"/>
        <end position="517"/>
    </location>
</feature>
<dbReference type="PROSITE" id="PS50011">
    <property type="entry name" value="PROTEIN_KINASE_DOM"/>
    <property type="match status" value="1"/>
</dbReference>
<dbReference type="Gene3D" id="3.30.200.20">
    <property type="entry name" value="Phosphorylase Kinase, domain 1"/>
    <property type="match status" value="1"/>
</dbReference>
<dbReference type="PANTHER" id="PTHR24342">
    <property type="entry name" value="SERINE/THREONINE-PROTEIN KINASE 17"/>
    <property type="match status" value="1"/>
</dbReference>
<dbReference type="SMART" id="SM00220">
    <property type="entry name" value="S_TKc"/>
    <property type="match status" value="1"/>
</dbReference>
<evidence type="ECO:0000256" key="9">
    <source>
        <dbReference type="ARBA" id="ARBA00048679"/>
    </source>
</evidence>
<comment type="catalytic activity">
    <reaction evidence="8">
        <text>L-threonyl-[protein] + ATP = O-phospho-L-threonyl-[protein] + ADP + H(+)</text>
        <dbReference type="Rhea" id="RHEA:46608"/>
        <dbReference type="Rhea" id="RHEA-COMP:11060"/>
        <dbReference type="Rhea" id="RHEA-COMP:11605"/>
        <dbReference type="ChEBI" id="CHEBI:15378"/>
        <dbReference type="ChEBI" id="CHEBI:30013"/>
        <dbReference type="ChEBI" id="CHEBI:30616"/>
        <dbReference type="ChEBI" id="CHEBI:61977"/>
        <dbReference type="ChEBI" id="CHEBI:456216"/>
        <dbReference type="EC" id="2.7.11.1"/>
    </reaction>
</comment>
<dbReference type="InterPro" id="IPR000719">
    <property type="entry name" value="Prot_kinase_dom"/>
</dbReference>
<evidence type="ECO:0000256" key="1">
    <source>
        <dbReference type="ARBA" id="ARBA00012513"/>
    </source>
</evidence>
<dbReference type="SUPFAM" id="SSF56112">
    <property type="entry name" value="Protein kinase-like (PK-like)"/>
    <property type="match status" value="1"/>
</dbReference>
<evidence type="ECO:0000256" key="2">
    <source>
        <dbReference type="ARBA" id="ARBA00022527"/>
    </source>
</evidence>
<name>A0A023F144_TRIIF</name>